<accession>A0ABS2SDR6</accession>
<protein>
    <recommendedName>
        <fullName evidence="4">SpoVT-AbrB domain-containing protein</fullName>
    </recommendedName>
</protein>
<sequence length="148" mass="16240">MTERPTRLFVPPTNRPQAPLQTIAPPPALSRKADLLLATAAIDHSGRIPARRLLRALAWSPGDPTSTQLRGDVITLRLDPKSPRRIDSRHHVFVPLGLRDLTGIRTADHIALLAVPQEQVLLICPARVLRSLMADHLALEDDAVVSQS</sequence>
<dbReference type="EMBL" id="JAFBCL010000001">
    <property type="protein sequence ID" value="MBM7814374.1"/>
    <property type="molecule type" value="Genomic_DNA"/>
</dbReference>
<keyword evidence="3" id="KW-1185">Reference proteome</keyword>
<organism evidence="2 3">
    <name type="scientific">Saccharothrix algeriensis</name>
    <dbReference type="NCBI Taxonomy" id="173560"/>
    <lineage>
        <taxon>Bacteria</taxon>
        <taxon>Bacillati</taxon>
        <taxon>Actinomycetota</taxon>
        <taxon>Actinomycetes</taxon>
        <taxon>Pseudonocardiales</taxon>
        <taxon>Pseudonocardiaceae</taxon>
        <taxon>Saccharothrix</taxon>
    </lineage>
</organism>
<evidence type="ECO:0008006" key="4">
    <source>
        <dbReference type="Google" id="ProtNLM"/>
    </source>
</evidence>
<evidence type="ECO:0000313" key="2">
    <source>
        <dbReference type="EMBL" id="MBM7814374.1"/>
    </source>
</evidence>
<feature type="region of interest" description="Disordered" evidence="1">
    <location>
        <begin position="1"/>
        <end position="21"/>
    </location>
</feature>
<evidence type="ECO:0000313" key="3">
    <source>
        <dbReference type="Proteomes" id="UP001195724"/>
    </source>
</evidence>
<gene>
    <name evidence="2" type="ORF">JOE68_005239</name>
</gene>
<evidence type="ECO:0000256" key="1">
    <source>
        <dbReference type="SAM" id="MobiDB-lite"/>
    </source>
</evidence>
<comment type="caution">
    <text evidence="2">The sequence shown here is derived from an EMBL/GenBank/DDBJ whole genome shotgun (WGS) entry which is preliminary data.</text>
</comment>
<dbReference type="RefSeq" id="WP_204844919.1">
    <property type="nucleotide sequence ID" value="NZ_JAFBCL010000001.1"/>
</dbReference>
<name>A0ABS2SDR6_9PSEU</name>
<proteinExistence type="predicted"/>
<dbReference type="Proteomes" id="UP001195724">
    <property type="component" value="Unassembled WGS sequence"/>
</dbReference>
<reference evidence="2 3" key="1">
    <citation type="submission" date="2021-01" db="EMBL/GenBank/DDBJ databases">
        <title>Sequencing the genomes of 1000 actinobacteria strains.</title>
        <authorList>
            <person name="Klenk H.-P."/>
        </authorList>
    </citation>
    <scope>NUCLEOTIDE SEQUENCE [LARGE SCALE GENOMIC DNA]</scope>
    <source>
        <strain evidence="2 3">DSM 44581</strain>
    </source>
</reference>